<accession>A0AC35U626</accession>
<evidence type="ECO:0000313" key="2">
    <source>
        <dbReference type="WBParaSite" id="RSKR_0000765900.1"/>
    </source>
</evidence>
<dbReference type="WBParaSite" id="RSKR_0000765900.1">
    <property type="protein sequence ID" value="RSKR_0000765900.1"/>
    <property type="gene ID" value="RSKR_0000765900"/>
</dbReference>
<name>A0AC35U626_9BILA</name>
<proteinExistence type="predicted"/>
<evidence type="ECO:0000313" key="1">
    <source>
        <dbReference type="Proteomes" id="UP000095286"/>
    </source>
</evidence>
<reference evidence="2" key="1">
    <citation type="submission" date="2016-11" db="UniProtKB">
        <authorList>
            <consortium name="WormBaseParasite"/>
        </authorList>
    </citation>
    <scope>IDENTIFICATION</scope>
    <source>
        <strain evidence="2">KR3021</strain>
    </source>
</reference>
<organism evidence="1 2">
    <name type="scientific">Rhabditophanes sp. KR3021</name>
    <dbReference type="NCBI Taxonomy" id="114890"/>
    <lineage>
        <taxon>Eukaryota</taxon>
        <taxon>Metazoa</taxon>
        <taxon>Ecdysozoa</taxon>
        <taxon>Nematoda</taxon>
        <taxon>Chromadorea</taxon>
        <taxon>Rhabditida</taxon>
        <taxon>Tylenchina</taxon>
        <taxon>Panagrolaimomorpha</taxon>
        <taxon>Strongyloidoidea</taxon>
        <taxon>Alloionematidae</taxon>
        <taxon>Rhabditophanes</taxon>
    </lineage>
</organism>
<dbReference type="Proteomes" id="UP000095286">
    <property type="component" value="Unplaced"/>
</dbReference>
<protein>
    <submittedName>
        <fullName evidence="2">Peroxisomal membrane protein 4</fullName>
    </submittedName>
</protein>
<sequence>MFPADIAQLLSLFELKASSVLHSLDSHRLYLAAIKGLRNGLIYGVKIRAPHAFVMTFLFQTGTFWEKIIKIFNLTKQHAMNLAKFVFMYKGGRAVLETFFGKGKSWQSFLSAFLGGYFIFGANNNINMQINLYLLSRVLLALSKLAIKQDIIQEPQSPVFPYFGAIIWGLVLWLFEMHPELLQKSLFSSMEYLYHDSDKWTGFMNFFVKNE</sequence>